<keyword evidence="2" id="KW-0812">Transmembrane</keyword>
<organism evidence="3 4">
    <name type="scientific">Coniochaeta ligniaria NRRL 30616</name>
    <dbReference type="NCBI Taxonomy" id="1408157"/>
    <lineage>
        <taxon>Eukaryota</taxon>
        <taxon>Fungi</taxon>
        <taxon>Dikarya</taxon>
        <taxon>Ascomycota</taxon>
        <taxon>Pezizomycotina</taxon>
        <taxon>Sordariomycetes</taxon>
        <taxon>Sordariomycetidae</taxon>
        <taxon>Coniochaetales</taxon>
        <taxon>Coniochaetaceae</taxon>
        <taxon>Coniochaeta</taxon>
    </lineage>
</organism>
<feature type="compositionally biased region" description="Basic and acidic residues" evidence="1">
    <location>
        <begin position="1"/>
        <end position="12"/>
    </location>
</feature>
<keyword evidence="2" id="KW-0472">Membrane</keyword>
<dbReference type="InParanoid" id="A0A1J7J2I8"/>
<sequence length="216" mass="24355">MSALRCYDRTVKTSDTSTGEQLPQRATPFRDGAASMRFDALDASIRPGFSGYALSLMAWLIAAFLFRSGLYWTEGRRQTAAPDRWTRHHSLFQASPNHLPAVVLADRKCRHAAYARWPAKSRQPDGEFGGSEPTKPTPVKSLERKVWWTCWLPLPPLSRTNPNSTWHVVDAGRQRSQPVHPKATGKWKWPPTNKRPASESCPLHLPPQAVRSAIYD</sequence>
<evidence type="ECO:0000313" key="3">
    <source>
        <dbReference type="EMBL" id="OIW33685.1"/>
    </source>
</evidence>
<evidence type="ECO:0000256" key="2">
    <source>
        <dbReference type="SAM" id="Phobius"/>
    </source>
</evidence>
<protein>
    <submittedName>
        <fullName evidence="3">Uncharacterized protein</fullName>
    </submittedName>
</protein>
<name>A0A1J7J2I8_9PEZI</name>
<keyword evidence="2" id="KW-1133">Transmembrane helix</keyword>
<feature type="region of interest" description="Disordered" evidence="1">
    <location>
        <begin position="173"/>
        <end position="204"/>
    </location>
</feature>
<evidence type="ECO:0000313" key="4">
    <source>
        <dbReference type="Proteomes" id="UP000182658"/>
    </source>
</evidence>
<feature type="region of interest" description="Disordered" evidence="1">
    <location>
        <begin position="1"/>
        <end position="25"/>
    </location>
</feature>
<accession>A0A1J7J2I8</accession>
<dbReference type="Proteomes" id="UP000182658">
    <property type="component" value="Unassembled WGS sequence"/>
</dbReference>
<feature type="transmembrane region" description="Helical" evidence="2">
    <location>
        <begin position="49"/>
        <end position="66"/>
    </location>
</feature>
<dbReference type="AlphaFoldDB" id="A0A1J7J2I8"/>
<evidence type="ECO:0000256" key="1">
    <source>
        <dbReference type="SAM" id="MobiDB-lite"/>
    </source>
</evidence>
<dbReference type="EMBL" id="KV875094">
    <property type="protein sequence ID" value="OIW33685.1"/>
    <property type="molecule type" value="Genomic_DNA"/>
</dbReference>
<proteinExistence type="predicted"/>
<gene>
    <name evidence="3" type="ORF">CONLIGDRAFT_640786</name>
</gene>
<keyword evidence="4" id="KW-1185">Reference proteome</keyword>
<reference evidence="3 4" key="1">
    <citation type="submission" date="2016-10" db="EMBL/GenBank/DDBJ databases">
        <title>Draft genome sequence of Coniochaeta ligniaria NRRL30616, a lignocellulolytic fungus for bioabatement of inhibitors in plant biomass hydrolysates.</title>
        <authorList>
            <consortium name="DOE Joint Genome Institute"/>
            <person name="Jimenez D.J."/>
            <person name="Hector R.E."/>
            <person name="Riley R."/>
            <person name="Sun H."/>
            <person name="Grigoriev I.V."/>
            <person name="Van Elsas J.D."/>
            <person name="Nichols N.N."/>
        </authorList>
    </citation>
    <scope>NUCLEOTIDE SEQUENCE [LARGE SCALE GENOMIC DNA]</scope>
    <source>
        <strain evidence="3 4">NRRL 30616</strain>
    </source>
</reference>